<reference evidence="2 3" key="1">
    <citation type="journal article" date="2018" name="Front. Microbiol.">
        <title>Genome-Wide Analysis of Corynespora cassiicola Leaf Fall Disease Putative Effectors.</title>
        <authorList>
            <person name="Lopez D."/>
            <person name="Ribeiro S."/>
            <person name="Label P."/>
            <person name="Fumanal B."/>
            <person name="Venisse J.S."/>
            <person name="Kohler A."/>
            <person name="de Oliveira R.R."/>
            <person name="Labutti K."/>
            <person name="Lipzen A."/>
            <person name="Lail K."/>
            <person name="Bauer D."/>
            <person name="Ohm R.A."/>
            <person name="Barry K.W."/>
            <person name="Spatafora J."/>
            <person name="Grigoriev I.V."/>
            <person name="Martin F.M."/>
            <person name="Pujade-Renaud V."/>
        </authorList>
    </citation>
    <scope>NUCLEOTIDE SEQUENCE [LARGE SCALE GENOMIC DNA]</scope>
    <source>
        <strain evidence="2 3">Philippines</strain>
    </source>
</reference>
<evidence type="ECO:0000313" key="2">
    <source>
        <dbReference type="EMBL" id="PSN72892.1"/>
    </source>
</evidence>
<dbReference type="EMBL" id="KZ678129">
    <property type="protein sequence ID" value="PSN72892.1"/>
    <property type="molecule type" value="Genomic_DNA"/>
</dbReference>
<accession>A0A2T2P5E2</accession>
<gene>
    <name evidence="2" type="ORF">BS50DRAFT_172546</name>
</gene>
<feature type="region of interest" description="Disordered" evidence="1">
    <location>
        <begin position="1"/>
        <end position="33"/>
    </location>
</feature>
<feature type="compositionally biased region" description="Basic and acidic residues" evidence="1">
    <location>
        <begin position="179"/>
        <end position="188"/>
    </location>
</feature>
<evidence type="ECO:0000256" key="1">
    <source>
        <dbReference type="SAM" id="MobiDB-lite"/>
    </source>
</evidence>
<proteinExistence type="predicted"/>
<organism evidence="2 3">
    <name type="scientific">Corynespora cassiicola Philippines</name>
    <dbReference type="NCBI Taxonomy" id="1448308"/>
    <lineage>
        <taxon>Eukaryota</taxon>
        <taxon>Fungi</taxon>
        <taxon>Dikarya</taxon>
        <taxon>Ascomycota</taxon>
        <taxon>Pezizomycotina</taxon>
        <taxon>Dothideomycetes</taxon>
        <taxon>Pleosporomycetidae</taxon>
        <taxon>Pleosporales</taxon>
        <taxon>Corynesporascaceae</taxon>
        <taxon>Corynespora</taxon>
    </lineage>
</organism>
<protein>
    <submittedName>
        <fullName evidence="2">Uncharacterized protein</fullName>
    </submittedName>
</protein>
<dbReference type="AlphaFoldDB" id="A0A2T2P5E2"/>
<feature type="region of interest" description="Disordered" evidence="1">
    <location>
        <begin position="66"/>
        <end position="85"/>
    </location>
</feature>
<sequence>MTQKKGGWPSEDSETCRLVQAGPPADEREHGLAGGQVYRLGEFGAPSTNGQNDVRKGATCTAETVHLAHERSKSKEKGKRKRASGQRWLTNALHMVRRSGHAMHCTQRPSDSKPLPFRDFSSLRTGTCICAWTPVILTSVCCSDGSGSKTRLQPYAPQHASASRMPTHGTAAAAQPFRPGEKKFCPQG</sequence>
<feature type="region of interest" description="Disordered" evidence="1">
    <location>
        <begin position="153"/>
        <end position="188"/>
    </location>
</feature>
<feature type="compositionally biased region" description="Basic and acidic residues" evidence="1">
    <location>
        <begin position="66"/>
        <end position="75"/>
    </location>
</feature>
<name>A0A2T2P5E2_CORCC</name>
<evidence type="ECO:0000313" key="3">
    <source>
        <dbReference type="Proteomes" id="UP000240883"/>
    </source>
</evidence>
<keyword evidence="3" id="KW-1185">Reference proteome</keyword>
<dbReference type="Proteomes" id="UP000240883">
    <property type="component" value="Unassembled WGS sequence"/>
</dbReference>